<proteinExistence type="predicted"/>
<dbReference type="InterPro" id="IPR041652">
    <property type="entry name" value="DUF5616"/>
</dbReference>
<dbReference type="InterPro" id="IPR007368">
    <property type="entry name" value="DUF434"/>
</dbReference>
<keyword evidence="4" id="KW-1185">Reference proteome</keyword>
<comment type="caution">
    <text evidence="3">The sequence shown here is derived from an EMBL/GenBank/DDBJ whole genome shotgun (WGS) entry which is preliminary data.</text>
</comment>
<feature type="domain" description="DUF434" evidence="1">
    <location>
        <begin position="29"/>
        <end position="83"/>
    </location>
</feature>
<dbReference type="Pfam" id="PF04256">
    <property type="entry name" value="DUF434"/>
    <property type="match status" value="1"/>
</dbReference>
<accession>A0A017STB7</accession>
<dbReference type="EMBL" id="ASRX01000147">
    <property type="protein sequence ID" value="EYF00007.1"/>
    <property type="molecule type" value="Genomic_DNA"/>
</dbReference>
<dbReference type="OrthoDB" id="5372493at2"/>
<feature type="domain" description="DUF5616" evidence="2">
    <location>
        <begin position="91"/>
        <end position="225"/>
    </location>
</feature>
<evidence type="ECO:0000259" key="1">
    <source>
        <dbReference type="Pfam" id="PF04256"/>
    </source>
</evidence>
<evidence type="ECO:0000313" key="4">
    <source>
        <dbReference type="Proteomes" id="UP000019678"/>
    </source>
</evidence>
<dbReference type="PANTHER" id="PTHR42252:SF1">
    <property type="entry name" value="DUF434 DOMAIN-CONTAINING PROTEIN"/>
    <property type="match status" value="1"/>
</dbReference>
<sequence length="242" mass="26020">MTTPLPHPTAPRGIHPDDAVLFAPEALPRLRTALQEVTWLLDRGYPLPTLLTLAGNHHQLHARQRLALSRVAATPAQHAARRARCRPLAAHRGAPLHLDAFNLLITLEIALARGPLFRGPDAALRDLAGVRGSYSLTSDTNTALTWLLDTLVDAGIPHVTFWLDAPMPSSGRLRAHILQRASATKLPVDAHLVRDADASLEGLQGVVSSDGLVLDRCESWVNLASELIAANAPGAWIVDLGT</sequence>
<dbReference type="AlphaFoldDB" id="A0A017STB7"/>
<dbReference type="PANTHER" id="PTHR42252">
    <property type="entry name" value="DUF5616 DOMAIN-CONTAINING PROTEIN"/>
    <property type="match status" value="1"/>
</dbReference>
<evidence type="ECO:0008006" key="5">
    <source>
        <dbReference type="Google" id="ProtNLM"/>
    </source>
</evidence>
<gene>
    <name evidence="3" type="ORF">CAP_1643</name>
</gene>
<reference evidence="3 4" key="1">
    <citation type="submission" date="2013-05" db="EMBL/GenBank/DDBJ databases">
        <title>Genome assembly of Chondromyces apiculatus DSM 436.</title>
        <authorList>
            <person name="Sharma G."/>
            <person name="Khatri I."/>
            <person name="Kaur C."/>
            <person name="Mayilraj S."/>
            <person name="Subramanian S."/>
        </authorList>
    </citation>
    <scope>NUCLEOTIDE SEQUENCE [LARGE SCALE GENOMIC DNA]</scope>
    <source>
        <strain evidence="3 4">DSM 436</strain>
    </source>
</reference>
<evidence type="ECO:0000313" key="3">
    <source>
        <dbReference type="EMBL" id="EYF00007.1"/>
    </source>
</evidence>
<organism evidence="3 4">
    <name type="scientific">Chondromyces apiculatus DSM 436</name>
    <dbReference type="NCBI Taxonomy" id="1192034"/>
    <lineage>
        <taxon>Bacteria</taxon>
        <taxon>Pseudomonadati</taxon>
        <taxon>Myxococcota</taxon>
        <taxon>Polyangia</taxon>
        <taxon>Polyangiales</taxon>
        <taxon>Polyangiaceae</taxon>
        <taxon>Chondromyces</taxon>
    </lineage>
</organism>
<dbReference type="eggNOG" id="COG2454">
    <property type="taxonomic scope" value="Bacteria"/>
</dbReference>
<protein>
    <recommendedName>
        <fullName evidence="5">DUF434 domain-containing protein</fullName>
    </recommendedName>
</protein>
<evidence type="ECO:0000259" key="2">
    <source>
        <dbReference type="Pfam" id="PF18481"/>
    </source>
</evidence>
<dbReference type="STRING" id="1192034.CAP_1643"/>
<dbReference type="Proteomes" id="UP000019678">
    <property type="component" value="Unassembled WGS sequence"/>
</dbReference>
<dbReference type="Pfam" id="PF18481">
    <property type="entry name" value="DUF5616"/>
    <property type="match status" value="1"/>
</dbReference>
<name>A0A017STB7_9BACT</name>